<evidence type="ECO:0000259" key="1">
    <source>
        <dbReference type="Pfam" id="PF00149"/>
    </source>
</evidence>
<dbReference type="Pfam" id="PF00149">
    <property type="entry name" value="Metallophos"/>
    <property type="match status" value="1"/>
</dbReference>
<dbReference type="PANTHER" id="PTHR31302">
    <property type="entry name" value="TRANSMEMBRANE PROTEIN WITH METALLOPHOSPHOESTERASE DOMAIN-RELATED"/>
    <property type="match status" value="1"/>
</dbReference>
<sequence length="252" mass="28480">MTLYYLIAGLVLLMIFMFYEAHMNRLVKLDLAVQNLSSDFEGVTIFFISDIHRREISEQWLSSFSRNPDYIVIGGDLTEKGVPWARVRENVRRLKKLGPVLFVWGNHDWEAGHNQVASILNDMQVTVLDNETCVIDRNGYSINFSGVNDTSKNHDDLMRTLGSRKVGVPTLLFSHNPNIKHQLARSMCVDFVISGHTHSGQISLFGYRLKEKAGVKRYSFGTLIISSGFGTTKLPLRFGAKPDALMLTLRKG</sequence>
<reference evidence="3" key="1">
    <citation type="journal article" date="2019" name="Int. J. Syst. Evol. Microbiol.">
        <title>The Global Catalogue of Microorganisms (GCM) 10K type strain sequencing project: providing services to taxonomists for standard genome sequencing and annotation.</title>
        <authorList>
            <consortium name="The Broad Institute Genomics Platform"/>
            <consortium name="The Broad Institute Genome Sequencing Center for Infectious Disease"/>
            <person name="Wu L."/>
            <person name="Ma J."/>
        </authorList>
    </citation>
    <scope>NUCLEOTIDE SEQUENCE [LARGE SCALE GENOMIC DNA]</scope>
    <source>
        <strain evidence="3">CCUG 42001</strain>
    </source>
</reference>
<protein>
    <submittedName>
        <fullName evidence="2">Metallophosphoesterase</fullName>
    </submittedName>
</protein>
<dbReference type="InterPro" id="IPR029052">
    <property type="entry name" value="Metallo-depent_PP-like"/>
</dbReference>
<dbReference type="EMBL" id="JBHSTQ010000007">
    <property type="protein sequence ID" value="MFC6386640.1"/>
    <property type="molecule type" value="Genomic_DNA"/>
</dbReference>
<organism evidence="2 3">
    <name type="scientific">Sporolactobacillus kofuensis</name>
    <dbReference type="NCBI Taxonomy" id="269672"/>
    <lineage>
        <taxon>Bacteria</taxon>
        <taxon>Bacillati</taxon>
        <taxon>Bacillota</taxon>
        <taxon>Bacilli</taxon>
        <taxon>Bacillales</taxon>
        <taxon>Sporolactobacillaceae</taxon>
        <taxon>Sporolactobacillus</taxon>
    </lineage>
</organism>
<dbReference type="SUPFAM" id="SSF56300">
    <property type="entry name" value="Metallo-dependent phosphatases"/>
    <property type="match status" value="1"/>
</dbReference>
<proteinExistence type="predicted"/>
<dbReference type="InterPro" id="IPR004843">
    <property type="entry name" value="Calcineurin-like_PHP"/>
</dbReference>
<dbReference type="Gene3D" id="3.60.21.10">
    <property type="match status" value="1"/>
</dbReference>
<evidence type="ECO:0000313" key="3">
    <source>
        <dbReference type="Proteomes" id="UP001596267"/>
    </source>
</evidence>
<dbReference type="PANTHER" id="PTHR31302:SF32">
    <property type="entry name" value="PHOSPHOESTERASE"/>
    <property type="match status" value="1"/>
</dbReference>
<dbReference type="InterPro" id="IPR051158">
    <property type="entry name" value="Metallophosphoesterase_sf"/>
</dbReference>
<gene>
    <name evidence="2" type="ORF">ACFP7A_08500</name>
</gene>
<name>A0ABW1WEY8_9BACL</name>
<comment type="caution">
    <text evidence="2">The sequence shown here is derived from an EMBL/GenBank/DDBJ whole genome shotgun (WGS) entry which is preliminary data.</text>
</comment>
<keyword evidence="3" id="KW-1185">Reference proteome</keyword>
<evidence type="ECO:0000313" key="2">
    <source>
        <dbReference type="EMBL" id="MFC6386640.1"/>
    </source>
</evidence>
<feature type="domain" description="Calcineurin-like phosphoesterase" evidence="1">
    <location>
        <begin position="44"/>
        <end position="199"/>
    </location>
</feature>
<dbReference type="Proteomes" id="UP001596267">
    <property type="component" value="Unassembled WGS sequence"/>
</dbReference>
<dbReference type="RefSeq" id="WP_253076924.1">
    <property type="nucleotide sequence ID" value="NZ_JAMXWN010000013.1"/>
</dbReference>
<accession>A0ABW1WEY8</accession>